<protein>
    <submittedName>
        <fullName evidence="1">Uncharacterized protein</fullName>
    </submittedName>
</protein>
<accession>A0ABP0JLY4</accession>
<evidence type="ECO:0000313" key="2">
    <source>
        <dbReference type="Proteomes" id="UP001642484"/>
    </source>
</evidence>
<organism evidence="1 2">
    <name type="scientific">Durusdinium trenchii</name>
    <dbReference type="NCBI Taxonomy" id="1381693"/>
    <lineage>
        <taxon>Eukaryota</taxon>
        <taxon>Sar</taxon>
        <taxon>Alveolata</taxon>
        <taxon>Dinophyceae</taxon>
        <taxon>Suessiales</taxon>
        <taxon>Symbiodiniaceae</taxon>
        <taxon>Durusdinium</taxon>
    </lineage>
</organism>
<keyword evidence="2" id="KW-1185">Reference proteome</keyword>
<comment type="caution">
    <text evidence="1">The sequence shown here is derived from an EMBL/GenBank/DDBJ whole genome shotgun (WGS) entry which is preliminary data.</text>
</comment>
<dbReference type="Proteomes" id="UP001642484">
    <property type="component" value="Unassembled WGS sequence"/>
</dbReference>
<reference evidence="1 2" key="1">
    <citation type="submission" date="2024-02" db="EMBL/GenBank/DDBJ databases">
        <authorList>
            <person name="Chen Y."/>
            <person name="Shah S."/>
            <person name="Dougan E. K."/>
            <person name="Thang M."/>
            <person name="Chan C."/>
        </authorList>
    </citation>
    <scope>NUCLEOTIDE SEQUENCE [LARGE SCALE GENOMIC DNA]</scope>
</reference>
<proteinExistence type="predicted"/>
<gene>
    <name evidence="1" type="ORF">CCMP2556_LOCUS12068</name>
</gene>
<dbReference type="EMBL" id="CAXAMN010005780">
    <property type="protein sequence ID" value="CAK9015353.1"/>
    <property type="molecule type" value="Genomic_DNA"/>
</dbReference>
<sequence length="320" mass="35704">MFGKAYQCQLHDFLPWSSLPRCFLPAEADLVTHYETLINDFLAADASVNNGQAACLWPQILAMCYPALACKPLVHMMLALVFRGLRNQATQCSGHALDFVEVFCGEGWLTFEMLSAGWKGCGFDYVHSTSHDLHTSQGVRLILDSVCCIRKFGLCWLATPCSSFTVMCRHQSARLPENGYLGPEDPYQFVKDGNALMECSALVYFVCYLLSIHVTLEQPTTSVMSLCASLKGVLFFTNAVRYKVYMGAYNGPTVKPLELWSTWPCIGGLETGRPDMPEAESLVCRSRSGFTGRKDLLQQSQIYTQEFGRAVAEICTREWA</sequence>
<evidence type="ECO:0000313" key="1">
    <source>
        <dbReference type="EMBL" id="CAK9015353.1"/>
    </source>
</evidence>
<name>A0ABP0JLY4_9DINO</name>